<organism evidence="3 4">
    <name type="scientific">Massilia phyllostachyos</name>
    <dbReference type="NCBI Taxonomy" id="2898585"/>
    <lineage>
        <taxon>Bacteria</taxon>
        <taxon>Pseudomonadati</taxon>
        <taxon>Pseudomonadota</taxon>
        <taxon>Betaproteobacteria</taxon>
        <taxon>Burkholderiales</taxon>
        <taxon>Oxalobacteraceae</taxon>
        <taxon>Telluria group</taxon>
        <taxon>Massilia</taxon>
    </lineage>
</organism>
<dbReference type="PRINTS" id="PR00080">
    <property type="entry name" value="SDRFAMILY"/>
</dbReference>
<evidence type="ECO:0000256" key="1">
    <source>
        <dbReference type="ARBA" id="ARBA00006484"/>
    </source>
</evidence>
<dbReference type="SUPFAM" id="SSF51735">
    <property type="entry name" value="NAD(P)-binding Rossmann-fold domains"/>
    <property type="match status" value="1"/>
</dbReference>
<keyword evidence="4" id="KW-1185">Reference proteome</keyword>
<comment type="caution">
    <text evidence="3">The sequence shown here is derived from an EMBL/GenBank/DDBJ whole genome shotgun (WGS) entry which is preliminary data.</text>
</comment>
<protein>
    <submittedName>
        <fullName evidence="3">SDR family oxidoreductase</fullName>
    </submittedName>
</protein>
<dbReference type="PANTHER" id="PTHR43639">
    <property type="entry name" value="OXIDOREDUCTASE, SHORT-CHAIN DEHYDROGENASE/REDUCTASE FAMILY (AFU_ORTHOLOGUE AFUA_5G02870)"/>
    <property type="match status" value="1"/>
</dbReference>
<dbReference type="Pfam" id="PF13561">
    <property type="entry name" value="adh_short_C2"/>
    <property type="match status" value="1"/>
</dbReference>
<keyword evidence="2" id="KW-0560">Oxidoreductase</keyword>
<evidence type="ECO:0000313" key="3">
    <source>
        <dbReference type="EMBL" id="MCD2518249.1"/>
    </source>
</evidence>
<accession>A0ABS8Q933</accession>
<evidence type="ECO:0000313" key="4">
    <source>
        <dbReference type="Proteomes" id="UP001179361"/>
    </source>
</evidence>
<dbReference type="InterPro" id="IPR036291">
    <property type="entry name" value="NAD(P)-bd_dom_sf"/>
</dbReference>
<name>A0ABS8Q933_9BURK</name>
<reference evidence="3" key="1">
    <citation type="submission" date="2021-11" db="EMBL/GenBank/DDBJ databases">
        <title>The complete genome of Massilia sp sp. G4R7.</title>
        <authorList>
            <person name="Liu L."/>
            <person name="Yue J."/>
            <person name="Yuan J."/>
            <person name="Yang F."/>
            <person name="Li L."/>
        </authorList>
    </citation>
    <scope>NUCLEOTIDE SEQUENCE</scope>
    <source>
        <strain evidence="3">G4R7</strain>
    </source>
</reference>
<sequence length="252" mass="25507">MTAALKGKVALVTGGSRGLGAATALALADQGADVAISYVASKEKADAVVAQLQAKGVRALAVRSDQADTAAAKPLVDQVVEHFGRLDILVNNAAIAVQGKPVDAPDLDTASLDRQWQVNVLGPVALTRAAAPRLAEGGRIVYIGSRLGTVVPWAGAADYAGTKAALIGYAKGVARDLGGRNITANVIQPGVMPTDMSAEVLGDTVPDAVLDQHPIRRIATLEEVAALACFLAGPQGGYITGETISVSGGIGV</sequence>
<dbReference type="Proteomes" id="UP001179361">
    <property type="component" value="Unassembled WGS sequence"/>
</dbReference>
<dbReference type="RefSeq" id="WP_231059535.1">
    <property type="nucleotide sequence ID" value="NZ_JAJNOC010000006.1"/>
</dbReference>
<proteinExistence type="inferred from homology"/>
<dbReference type="PANTHER" id="PTHR43639:SF1">
    <property type="entry name" value="SHORT-CHAIN DEHYDROGENASE_REDUCTASE FAMILY PROTEIN"/>
    <property type="match status" value="1"/>
</dbReference>
<evidence type="ECO:0000256" key="2">
    <source>
        <dbReference type="ARBA" id="ARBA00023002"/>
    </source>
</evidence>
<dbReference type="EMBL" id="JAJNOC010000006">
    <property type="protein sequence ID" value="MCD2518249.1"/>
    <property type="molecule type" value="Genomic_DNA"/>
</dbReference>
<dbReference type="Gene3D" id="3.40.50.720">
    <property type="entry name" value="NAD(P)-binding Rossmann-like Domain"/>
    <property type="match status" value="1"/>
</dbReference>
<dbReference type="InterPro" id="IPR002347">
    <property type="entry name" value="SDR_fam"/>
</dbReference>
<dbReference type="PRINTS" id="PR00081">
    <property type="entry name" value="GDHRDH"/>
</dbReference>
<comment type="similarity">
    <text evidence="1">Belongs to the short-chain dehydrogenases/reductases (SDR) family.</text>
</comment>
<gene>
    <name evidence="3" type="ORF">LQ564_18230</name>
</gene>